<name>A0A849I6A1_9HYPH</name>
<dbReference type="EMBL" id="JABEPP010000001">
    <property type="protein sequence ID" value="NNM71567.1"/>
    <property type="molecule type" value="Genomic_DNA"/>
</dbReference>
<evidence type="ECO:0000256" key="2">
    <source>
        <dbReference type="ARBA" id="ARBA00022989"/>
    </source>
</evidence>
<feature type="transmembrane region" description="Helical" evidence="4">
    <location>
        <begin position="56"/>
        <end position="79"/>
    </location>
</feature>
<evidence type="ECO:0000256" key="3">
    <source>
        <dbReference type="ARBA" id="ARBA00023136"/>
    </source>
</evidence>
<evidence type="ECO:0000313" key="7">
    <source>
        <dbReference type="Proteomes" id="UP000564885"/>
    </source>
</evidence>
<proteinExistence type="predicted"/>
<dbReference type="InterPro" id="IPR011701">
    <property type="entry name" value="MFS"/>
</dbReference>
<evidence type="ECO:0000313" key="6">
    <source>
        <dbReference type="EMBL" id="NNM71567.1"/>
    </source>
</evidence>
<organism evidence="6 7">
    <name type="scientific">Enterovirga aerilata</name>
    <dbReference type="NCBI Taxonomy" id="2730920"/>
    <lineage>
        <taxon>Bacteria</taxon>
        <taxon>Pseudomonadati</taxon>
        <taxon>Pseudomonadota</taxon>
        <taxon>Alphaproteobacteria</taxon>
        <taxon>Hyphomicrobiales</taxon>
        <taxon>Methylobacteriaceae</taxon>
        <taxon>Enterovirga</taxon>
    </lineage>
</organism>
<feature type="transmembrane region" description="Helical" evidence="4">
    <location>
        <begin position="279"/>
        <end position="298"/>
    </location>
</feature>
<dbReference type="RefSeq" id="WP_171217015.1">
    <property type="nucleotide sequence ID" value="NZ_JABEPP010000001.1"/>
</dbReference>
<dbReference type="InterPro" id="IPR020846">
    <property type="entry name" value="MFS_dom"/>
</dbReference>
<feature type="transmembrane region" description="Helical" evidence="4">
    <location>
        <begin position="145"/>
        <end position="168"/>
    </location>
</feature>
<dbReference type="Pfam" id="PF07690">
    <property type="entry name" value="MFS_1"/>
    <property type="match status" value="1"/>
</dbReference>
<dbReference type="PANTHER" id="PTHR11360">
    <property type="entry name" value="MONOCARBOXYLATE TRANSPORTER"/>
    <property type="match status" value="1"/>
</dbReference>
<gene>
    <name evidence="6" type="ORF">HJG44_04030</name>
</gene>
<evidence type="ECO:0000256" key="1">
    <source>
        <dbReference type="ARBA" id="ARBA00022692"/>
    </source>
</evidence>
<feature type="transmembrane region" description="Helical" evidence="4">
    <location>
        <begin position="20"/>
        <end position="44"/>
    </location>
</feature>
<comment type="caution">
    <text evidence="6">The sequence shown here is derived from an EMBL/GenBank/DDBJ whole genome shotgun (WGS) entry which is preliminary data.</text>
</comment>
<dbReference type="InterPro" id="IPR050327">
    <property type="entry name" value="Proton-linked_MCT"/>
</dbReference>
<keyword evidence="3 4" id="KW-0472">Membrane</keyword>
<dbReference type="Proteomes" id="UP000564885">
    <property type="component" value="Unassembled WGS sequence"/>
</dbReference>
<feature type="domain" description="Major facilitator superfamily (MFS) profile" evidence="5">
    <location>
        <begin position="21"/>
        <end position="421"/>
    </location>
</feature>
<keyword evidence="7" id="KW-1185">Reference proteome</keyword>
<dbReference type="PROSITE" id="PS50850">
    <property type="entry name" value="MFS"/>
    <property type="match status" value="1"/>
</dbReference>
<dbReference type="AlphaFoldDB" id="A0A849I6A1"/>
<reference evidence="6 7" key="1">
    <citation type="submission" date="2020-04" db="EMBL/GenBank/DDBJ databases">
        <title>Enterovirga sp. isolate from soil.</title>
        <authorList>
            <person name="Chea S."/>
            <person name="Kim D.-U."/>
        </authorList>
    </citation>
    <scope>NUCLEOTIDE SEQUENCE [LARGE SCALE GENOMIC DNA]</scope>
    <source>
        <strain evidence="6 7">DB1703</strain>
    </source>
</reference>
<dbReference type="CDD" id="cd17355">
    <property type="entry name" value="MFS_YcxA_like"/>
    <property type="match status" value="1"/>
</dbReference>
<feature type="transmembrane region" description="Helical" evidence="4">
    <location>
        <begin position="86"/>
        <end position="106"/>
    </location>
</feature>
<dbReference type="Gene3D" id="1.20.1250.20">
    <property type="entry name" value="MFS general substrate transporter like domains"/>
    <property type="match status" value="2"/>
</dbReference>
<feature type="transmembrane region" description="Helical" evidence="4">
    <location>
        <begin position="174"/>
        <end position="195"/>
    </location>
</feature>
<feature type="transmembrane region" description="Helical" evidence="4">
    <location>
        <begin position="112"/>
        <end position="133"/>
    </location>
</feature>
<evidence type="ECO:0000256" key="4">
    <source>
        <dbReference type="SAM" id="Phobius"/>
    </source>
</evidence>
<dbReference type="InterPro" id="IPR036259">
    <property type="entry name" value="MFS_trans_sf"/>
</dbReference>
<accession>A0A849I6A1</accession>
<feature type="transmembrane region" description="Helical" evidence="4">
    <location>
        <begin position="241"/>
        <end position="259"/>
    </location>
</feature>
<keyword evidence="2 4" id="KW-1133">Transmembrane helix</keyword>
<keyword evidence="1 4" id="KW-0812">Transmembrane</keyword>
<evidence type="ECO:0000259" key="5">
    <source>
        <dbReference type="PROSITE" id="PS50850"/>
    </source>
</evidence>
<dbReference type="SUPFAM" id="SSF103473">
    <property type="entry name" value="MFS general substrate transporter"/>
    <property type="match status" value="1"/>
</dbReference>
<sequence>MLSNALAPVMARQGLHYGWVMVAVTFLVMVATAAAMGNLGVFLVPLQREYGWDTGSISGALALRLLLFGLMAPFAAALIQRYGLRRIVAAALALIVLGLGLSTVMTSVWQLWLYWGLLTGLGTGLTAMVLGATVANRWFVQSRGLVIGILTASSATGQLAFLPLAAMIADNAGWRMAVIPAVLACAVAALLMLLLGRDHPSQLGLPAYGETQVAPPPPPPSSNPFRTAFAVLAEGSRNPSFWVLFFSFYVCGLSTNGLVQTHFIPLCLDFGMQNVEAASVLAMMGAFDFVGTVLSGWLSDRYDSRKLLAWYYGLRGLSLLFLPMSTFSFYGLTLFAVFYGLDWIATVPPTVKLAGQEFGREKAALVFGWVFTGHQLGAATAALGAGISRDAFASYLPAFYTAGAACMLAAIAVLMIRQDRQPGKAALAGA</sequence>
<dbReference type="PANTHER" id="PTHR11360:SF290">
    <property type="entry name" value="MONOCARBOXYLATE MFS PERMEASE"/>
    <property type="match status" value="1"/>
</dbReference>
<feature type="transmembrane region" description="Helical" evidence="4">
    <location>
        <begin position="319"/>
        <end position="341"/>
    </location>
</feature>
<protein>
    <submittedName>
        <fullName evidence="6">MFS transporter</fullName>
    </submittedName>
</protein>
<feature type="transmembrane region" description="Helical" evidence="4">
    <location>
        <begin position="398"/>
        <end position="416"/>
    </location>
</feature>
<dbReference type="GO" id="GO:0022857">
    <property type="term" value="F:transmembrane transporter activity"/>
    <property type="evidence" value="ECO:0007669"/>
    <property type="project" value="InterPro"/>
</dbReference>